<dbReference type="AlphaFoldDB" id="A0A7D7ACW6"/>
<dbReference type="KEGG" id="cint:HZF06_20905"/>
<dbReference type="EMBL" id="CP059378">
    <property type="protein sequence ID" value="QLY79464.1"/>
    <property type="molecule type" value="Genomic_DNA"/>
</dbReference>
<dbReference type="InterPro" id="IPR045403">
    <property type="entry name" value="HTH_59_Firmicutes_type"/>
</dbReference>
<accession>A0A7D7ACW6</accession>
<proteinExistence type="predicted"/>
<evidence type="ECO:0000313" key="2">
    <source>
        <dbReference type="EMBL" id="QLY79464.1"/>
    </source>
</evidence>
<protein>
    <recommendedName>
        <fullName evidence="1">Helix-turn-helix domain-containing protein</fullName>
    </recommendedName>
</protein>
<name>A0A7D7ACW6_9CLOT</name>
<sequence length="229" mass="26791">MLNSKENIEYAKRLTGFSGTCFGDEVVLLDDNTRFYVGNPFSLHITNDFIKLYREIDEKVLVQKFPYIKGSPLDHVFTQSEAAYLYNKDEGTVRHAIMNGTFEDNEYKKSGRITLITKQAMERVYKSRKSSMLTADRVLGFIREDSKLVDIIFDEKDLVKIVGSMLKKYKITHTEVWQNPSMFKSIRVYNGPEDLVMIFFFKEVKTKLIKRTMYIFEDITLGESPIEFY</sequence>
<organism evidence="2 3">
    <name type="scientific">Clostridium intestinale</name>
    <dbReference type="NCBI Taxonomy" id="36845"/>
    <lineage>
        <taxon>Bacteria</taxon>
        <taxon>Bacillati</taxon>
        <taxon>Bacillota</taxon>
        <taxon>Clostridia</taxon>
        <taxon>Eubacteriales</taxon>
        <taxon>Clostridiaceae</taxon>
        <taxon>Clostridium</taxon>
    </lineage>
</organism>
<reference evidence="2 3" key="1">
    <citation type="submission" date="2020-07" db="EMBL/GenBank/DDBJ databases">
        <title>Electron transfer.</title>
        <authorList>
            <person name="Huang L."/>
            <person name="Liu X."/>
            <person name="Zhou S."/>
        </authorList>
    </citation>
    <scope>NUCLEOTIDE SEQUENCE [LARGE SCALE GENOMIC DNA]</scope>
    <source>
        <strain evidence="2 3">Lx1</strain>
    </source>
</reference>
<evidence type="ECO:0000313" key="3">
    <source>
        <dbReference type="Proteomes" id="UP000512286"/>
    </source>
</evidence>
<gene>
    <name evidence="2" type="ORF">HZF06_20905</name>
</gene>
<feature type="domain" description="Helix-turn-helix" evidence="1">
    <location>
        <begin position="73"/>
        <end position="125"/>
    </location>
</feature>
<dbReference type="Proteomes" id="UP000512286">
    <property type="component" value="Chromosome"/>
</dbReference>
<dbReference type="RefSeq" id="WP_021800231.1">
    <property type="nucleotide sequence ID" value="NZ_CP059378.1"/>
</dbReference>
<dbReference type="Pfam" id="PF20038">
    <property type="entry name" value="HTH_59"/>
    <property type="match status" value="1"/>
</dbReference>
<evidence type="ECO:0000259" key="1">
    <source>
        <dbReference type="Pfam" id="PF20038"/>
    </source>
</evidence>